<keyword evidence="2" id="KW-1133">Transmembrane helix</keyword>
<dbReference type="AlphaFoldDB" id="A0A6J6E461"/>
<organism evidence="3">
    <name type="scientific">freshwater metagenome</name>
    <dbReference type="NCBI Taxonomy" id="449393"/>
    <lineage>
        <taxon>unclassified sequences</taxon>
        <taxon>metagenomes</taxon>
        <taxon>ecological metagenomes</taxon>
    </lineage>
</organism>
<accession>A0A6J6E461</accession>
<dbReference type="GO" id="GO:0008654">
    <property type="term" value="P:phospholipid biosynthetic process"/>
    <property type="evidence" value="ECO:0007669"/>
    <property type="project" value="InterPro"/>
</dbReference>
<dbReference type="InterPro" id="IPR000462">
    <property type="entry name" value="CDP-OH_P_trans"/>
</dbReference>
<name>A0A6J6E461_9ZZZZ</name>
<dbReference type="EMBL" id="CAEZTJ010000075">
    <property type="protein sequence ID" value="CAB4569043.1"/>
    <property type="molecule type" value="Genomic_DNA"/>
</dbReference>
<keyword evidence="2" id="KW-0812">Transmembrane</keyword>
<dbReference type="Pfam" id="PF01066">
    <property type="entry name" value="CDP-OH_P_transf"/>
    <property type="match status" value="1"/>
</dbReference>
<reference evidence="3" key="1">
    <citation type="submission" date="2020-05" db="EMBL/GenBank/DDBJ databases">
        <authorList>
            <person name="Chiriac C."/>
            <person name="Salcher M."/>
            <person name="Ghai R."/>
            <person name="Kavagutti S V."/>
        </authorList>
    </citation>
    <scope>NUCLEOTIDE SEQUENCE</scope>
</reference>
<sequence length="253" mass="28292">MRPSIAELKAKTQPESVTGRRNSEHWTADLYLRRISPYITRILIPTSITPNGVTYLMILTGISISLSLLIPGWIAFLLALLLSQLQMLWDCVDGELARWREKFSPAGIFLDKVGHYFAESLIPIAIGWRLSQELNVSNDYLYPFLGALLATLIVINKGLNDAVHVARAFSGLEKLQDKASPIRKGLLAQLRRMANLVPLHRSYHSVEMTLIFTLAYSFGVLQEAFLILVIASPFVTLGHLISILASTKLHSNR</sequence>
<dbReference type="GO" id="GO:0016020">
    <property type="term" value="C:membrane"/>
    <property type="evidence" value="ECO:0007669"/>
    <property type="project" value="InterPro"/>
</dbReference>
<protein>
    <submittedName>
        <fullName evidence="3">Unannotated protein</fullName>
    </submittedName>
</protein>
<evidence type="ECO:0000256" key="1">
    <source>
        <dbReference type="SAM" id="MobiDB-lite"/>
    </source>
</evidence>
<evidence type="ECO:0000313" key="3">
    <source>
        <dbReference type="EMBL" id="CAB4569043.1"/>
    </source>
</evidence>
<dbReference type="Gene3D" id="1.20.120.1760">
    <property type="match status" value="1"/>
</dbReference>
<keyword evidence="2" id="KW-0472">Membrane</keyword>
<feature type="transmembrane region" description="Helical" evidence="2">
    <location>
        <begin position="224"/>
        <end position="245"/>
    </location>
</feature>
<evidence type="ECO:0000256" key="2">
    <source>
        <dbReference type="SAM" id="Phobius"/>
    </source>
</evidence>
<dbReference type="GO" id="GO:0016780">
    <property type="term" value="F:phosphotransferase activity, for other substituted phosphate groups"/>
    <property type="evidence" value="ECO:0007669"/>
    <property type="project" value="InterPro"/>
</dbReference>
<feature type="transmembrane region" description="Helical" evidence="2">
    <location>
        <begin position="55"/>
        <end position="82"/>
    </location>
</feature>
<dbReference type="InterPro" id="IPR043130">
    <property type="entry name" value="CDP-OH_PTrfase_TM_dom"/>
</dbReference>
<proteinExistence type="predicted"/>
<feature type="region of interest" description="Disordered" evidence="1">
    <location>
        <begin position="1"/>
        <end position="21"/>
    </location>
</feature>
<gene>
    <name evidence="3" type="ORF">UFOPK1650_00606</name>
</gene>